<sequence length="642" mass="70551">MFFVTLILISSSSELKGSNRKVPNEKKRIKDGSCYDKPTSNVIDISDYTDSFIDNEYTVYGCNGETSKCFTTTNCRFLLYNSIFNSVTGQNGGAIYLMTYGDSEFIKQANIITKCQFIKCQSPNGGSGGAIYALLMDLSCEFQITDTLFENCQGRQGGAIYYLCLKGTIENCRFVNNIATSDGCDIFYTAYNEPKDDTDRFSIINCQFEVSTGEGSCKSMITMSANVNDKYNFHFKNNKITITNSNANFHLFDSTEDVFNGVLEFSGNCISPSDDKSIIKGPTATKLVIDTEKDFVTCKSEPPAPFVPPNQEILNQEKCNANERCDYQPQQVKEAVYLYVDLSDFNGITKADVDGAAIHLVNCGFNCNKTSFEKCSAKNGGGGAIYAKNTLDLANSMTFDNLKFKQCSASYGGGIYVYSNSEQNFVTIGSCTFDSNSIIESANSPLIGGAAMYVTVKNGRISGCTITGNSNHGAVKLTSDFSENSYLRRLDQLSSQNLLLVSNSVFNQGDEATTSIYYVSGSNNVQVEVNGCTFKGKLADKNRFIDGKLLTKEASRISVNSCTFDCPFKYAVNAEIVKQNESKKVTSFLEFVSNNLYAIAFCVVAVSAAVAFLILRKKKSDDDEKSNELQESLIDHDEEQAL</sequence>
<name>A0ABR2JH13_9EUKA</name>
<dbReference type="InterPro" id="IPR011050">
    <property type="entry name" value="Pectin_lyase_fold/virulence"/>
</dbReference>
<comment type="caution">
    <text evidence="3">The sequence shown here is derived from an EMBL/GenBank/DDBJ whole genome shotgun (WGS) entry which is preliminary data.</text>
</comment>
<dbReference type="SMART" id="SM00710">
    <property type="entry name" value="PbH1"/>
    <property type="match status" value="4"/>
</dbReference>
<proteinExistence type="predicted"/>
<dbReference type="Proteomes" id="UP001470230">
    <property type="component" value="Unassembled WGS sequence"/>
</dbReference>
<accession>A0ABR2JH13</accession>
<dbReference type="InterPro" id="IPR006626">
    <property type="entry name" value="PbH1"/>
</dbReference>
<feature type="transmembrane region" description="Helical" evidence="1">
    <location>
        <begin position="596"/>
        <end position="615"/>
    </location>
</feature>
<keyword evidence="4" id="KW-1185">Reference proteome</keyword>
<evidence type="ECO:0000256" key="2">
    <source>
        <dbReference type="SAM" id="SignalP"/>
    </source>
</evidence>
<keyword evidence="1" id="KW-1133">Transmembrane helix</keyword>
<dbReference type="PANTHER" id="PTHR11319">
    <property type="entry name" value="G PROTEIN-COUPLED RECEPTOR-RELATED"/>
    <property type="match status" value="1"/>
</dbReference>
<feature type="chain" id="PRO_5046853341" description="Right handed beta helix domain-containing protein" evidence="2">
    <location>
        <begin position="18"/>
        <end position="642"/>
    </location>
</feature>
<reference evidence="3 4" key="1">
    <citation type="submission" date="2024-04" db="EMBL/GenBank/DDBJ databases">
        <title>Tritrichomonas musculus Genome.</title>
        <authorList>
            <person name="Alves-Ferreira E."/>
            <person name="Grigg M."/>
            <person name="Lorenzi H."/>
            <person name="Galac M."/>
        </authorList>
    </citation>
    <scope>NUCLEOTIDE SEQUENCE [LARGE SCALE GENOMIC DNA]</scope>
    <source>
        <strain evidence="3 4">EAF2021</strain>
    </source>
</reference>
<dbReference type="SUPFAM" id="SSF51126">
    <property type="entry name" value="Pectin lyase-like"/>
    <property type="match status" value="2"/>
</dbReference>
<evidence type="ECO:0000256" key="1">
    <source>
        <dbReference type="SAM" id="Phobius"/>
    </source>
</evidence>
<keyword evidence="1" id="KW-0472">Membrane</keyword>
<keyword evidence="1" id="KW-0812">Transmembrane</keyword>
<evidence type="ECO:0000313" key="3">
    <source>
        <dbReference type="EMBL" id="KAK8876667.1"/>
    </source>
</evidence>
<organism evidence="3 4">
    <name type="scientific">Tritrichomonas musculus</name>
    <dbReference type="NCBI Taxonomy" id="1915356"/>
    <lineage>
        <taxon>Eukaryota</taxon>
        <taxon>Metamonada</taxon>
        <taxon>Parabasalia</taxon>
        <taxon>Tritrichomonadida</taxon>
        <taxon>Tritrichomonadidae</taxon>
        <taxon>Tritrichomonas</taxon>
    </lineage>
</organism>
<evidence type="ECO:0008006" key="5">
    <source>
        <dbReference type="Google" id="ProtNLM"/>
    </source>
</evidence>
<dbReference type="EMBL" id="JAPFFF010000012">
    <property type="protein sequence ID" value="KAK8876667.1"/>
    <property type="molecule type" value="Genomic_DNA"/>
</dbReference>
<gene>
    <name evidence="3" type="ORF">M9Y10_006887</name>
</gene>
<feature type="signal peptide" evidence="2">
    <location>
        <begin position="1"/>
        <end position="17"/>
    </location>
</feature>
<evidence type="ECO:0000313" key="4">
    <source>
        <dbReference type="Proteomes" id="UP001470230"/>
    </source>
</evidence>
<protein>
    <recommendedName>
        <fullName evidence="5">Right handed beta helix domain-containing protein</fullName>
    </recommendedName>
</protein>
<dbReference type="PANTHER" id="PTHR11319:SF35">
    <property type="entry name" value="OUTER MEMBRANE PROTEIN PMPC-RELATED"/>
    <property type="match status" value="1"/>
</dbReference>
<keyword evidence="2" id="KW-0732">Signal</keyword>